<dbReference type="Gene3D" id="3.40.50.12500">
    <property type="match status" value="1"/>
</dbReference>
<dbReference type="InterPro" id="IPR053714">
    <property type="entry name" value="Iso_Racemase_Enz_sf"/>
</dbReference>
<dbReference type="RefSeq" id="WP_219792969.1">
    <property type="nucleotide sequence ID" value="NZ_JAHYCA010000006.1"/>
</dbReference>
<evidence type="ECO:0000313" key="1">
    <source>
        <dbReference type="EMBL" id="MBW6392568.1"/>
    </source>
</evidence>
<name>A0ABS6ZR46_9GAMM</name>
<organism evidence="1 2">
    <name type="scientific">Billgrantia antri</name>
    <dbReference type="NCBI Taxonomy" id="2846777"/>
    <lineage>
        <taxon>Bacteria</taxon>
        <taxon>Pseudomonadati</taxon>
        <taxon>Pseudomonadota</taxon>
        <taxon>Gammaproteobacteria</taxon>
        <taxon>Oceanospirillales</taxon>
        <taxon>Halomonadaceae</taxon>
        <taxon>Billgrantia</taxon>
    </lineage>
</organism>
<proteinExistence type="predicted"/>
<protein>
    <submittedName>
        <fullName evidence="1">Uncharacterized protein</fullName>
    </submittedName>
</protein>
<sequence length="52" mass="5679">MTALAFRDALAALACRQVDLLSPYPPEVTEQLMTFLSDSHVGVDGLQVLDCR</sequence>
<keyword evidence="2" id="KW-1185">Reference proteome</keyword>
<comment type="caution">
    <text evidence="1">The sequence shown here is derived from an EMBL/GenBank/DDBJ whole genome shotgun (WGS) entry which is preliminary data.</text>
</comment>
<gene>
    <name evidence="1" type="ORF">KPL81_15550</name>
</gene>
<dbReference type="EMBL" id="JAHYCA010000006">
    <property type="protein sequence ID" value="MBW6392568.1"/>
    <property type="molecule type" value="Genomic_DNA"/>
</dbReference>
<accession>A0ABS6ZR46</accession>
<evidence type="ECO:0000313" key="2">
    <source>
        <dbReference type="Proteomes" id="UP000769617"/>
    </source>
</evidence>
<dbReference type="Proteomes" id="UP000769617">
    <property type="component" value="Unassembled WGS sequence"/>
</dbReference>
<reference evidence="1 2" key="1">
    <citation type="submission" date="2021-07" db="EMBL/GenBank/DDBJ databases">
        <authorList>
            <person name="So Y."/>
        </authorList>
    </citation>
    <scope>NUCLEOTIDE SEQUENCE [LARGE SCALE GENOMIC DNA]</scope>
    <source>
        <strain evidence="1 2">Y3S6</strain>
    </source>
</reference>